<feature type="compositionally biased region" description="Polar residues" evidence="1">
    <location>
        <begin position="963"/>
        <end position="976"/>
    </location>
</feature>
<evidence type="ECO:0000256" key="1">
    <source>
        <dbReference type="SAM" id="MobiDB-lite"/>
    </source>
</evidence>
<feature type="compositionally biased region" description="Basic residues" evidence="1">
    <location>
        <begin position="1051"/>
        <end position="1060"/>
    </location>
</feature>
<gene>
    <name evidence="2" type="ORF">CLUP02_13079</name>
</gene>
<dbReference type="GeneID" id="73347035"/>
<proteinExistence type="predicted"/>
<dbReference type="KEGG" id="clup:CLUP02_13079"/>
<organism evidence="2 3">
    <name type="scientific">Colletotrichum lupini</name>
    <dbReference type="NCBI Taxonomy" id="145971"/>
    <lineage>
        <taxon>Eukaryota</taxon>
        <taxon>Fungi</taxon>
        <taxon>Dikarya</taxon>
        <taxon>Ascomycota</taxon>
        <taxon>Pezizomycotina</taxon>
        <taxon>Sordariomycetes</taxon>
        <taxon>Hypocreomycetidae</taxon>
        <taxon>Glomerellales</taxon>
        <taxon>Glomerellaceae</taxon>
        <taxon>Colletotrichum</taxon>
        <taxon>Colletotrichum acutatum species complex</taxon>
    </lineage>
</organism>
<dbReference type="EMBL" id="CP019479">
    <property type="protein sequence ID" value="UQC87562.1"/>
    <property type="molecule type" value="Genomic_DNA"/>
</dbReference>
<protein>
    <submittedName>
        <fullName evidence="2">FluG domain-containing protein</fullName>
    </submittedName>
</protein>
<feature type="compositionally biased region" description="Basic and acidic residues" evidence="1">
    <location>
        <begin position="1252"/>
        <end position="1266"/>
    </location>
</feature>
<feature type="region of interest" description="Disordered" evidence="1">
    <location>
        <begin position="26"/>
        <end position="53"/>
    </location>
</feature>
<feature type="compositionally biased region" description="Polar residues" evidence="1">
    <location>
        <begin position="721"/>
        <end position="731"/>
    </location>
</feature>
<feature type="compositionally biased region" description="Low complexity" evidence="1">
    <location>
        <begin position="697"/>
        <end position="711"/>
    </location>
</feature>
<feature type="region of interest" description="Disordered" evidence="1">
    <location>
        <begin position="856"/>
        <end position="913"/>
    </location>
</feature>
<feature type="compositionally biased region" description="Basic and acidic residues" evidence="1">
    <location>
        <begin position="903"/>
        <end position="912"/>
    </location>
</feature>
<sequence length="1526" mass="168791">MAVLTCHFRHLPHRVILGHAIPRRSCQPINERPPRPMRQCTSNPSHTHSPRHSPSVNILLPFAIINHTRNHGFFLQQLNPVLGRQRYLFPVTCTRCASAKFSAPCTFIAVYGDLFTAICWTPRNPVADSRGFFLPSASHFASPSRSSRLNLDPKLLLRVIQGLEGVRDKARDHTTGQHWFGALLRVLGIISLRPQAAGDSPRSSCPKIAASGITTSAREITPGGPSSGERTQGVTEKLPYLAIFRSSTLASSRGLPKGARDSACYGDWRLAALLVKQRWALSHWESLTRETIAYADRIPFATADDGLVCTRKVCQPGHVHPAATPVVTDLTITPLRRPASQGLGSAPAGFSASLPEYSNSESPQTMAELAMALLSTNGRDRFPRRISEDEKGGLADEIAPLEFFHAMDRLPTLEPECVPSNCRAASGVNKIARRGNFPLGCADRSGVPGLPLTKCCERQSRCIYETEGIGKAEHSSARRHKFPRQSTPPPSVLPNPNSLKTSCVRGSILTDRAVDPAQSRGHLQERVEQARLVVSLSWTGLTRCNHQSESWRQRLNSYPRPTTMIHDARSDPGGLRAAGYCVNGHDTPDSCPVTTILKAEERRQRFRGISEVESEEYAPSGVHMAEALLRSGVTTANWFQSAQTQTNYSSFTDMAQSHFRRTHDVHSYAKFYQENERKQMLREEKKRQRKREEQRKQQQTLTLNSTALTTSLERDIRGSIVSENQTSSYTSDGPPDFPLRVDEPNPNLIEALATGESYDGDALGDLAHTRRPFASRSEIDGFTAETGKYTTHDGIKFPEHWSPCASVLSQPPTGLTSQEIAVASPPNKQPLALGPVRSSTGQLRLAVRVPNDVNECTAQDKERSENSDTCGSSDDDGSANDDNGISDDDDNDRESFSSNGAVREPRITDRHWPMTFSTSNSAALDPAKSPLYASSPVSNFSVDDVAASLGIAEEYQPDISALPTPSSDHASVSQQGGDAVTSRRKRGHEASENGHESDDLCLPKRKRSRDPNKTTAIKALPARTLRALPSRVLAEKPRRRGVPAQCERHIQRSSRSKPRSHASSSMSCHDVQPHLDGLPSLDVDNASNRGKRTRAQRGRSQTMPEATSPRSSHSNHPSGKPSPQKNGRFCLPPAAITVNSSSATCHTCGFSAEYLLQISDTVETLTRSGAELAGNAKQSDILRLFLGFVRDYATKRLPHKATITGNSEPYNGTNQEQIREATVGLPNSETVKDDESSNGNSEDNDSESESMSFDRSDSPDIPEQKSKRPKRLRWTPLDELRLRAWVQEEKEWSWIAGKLQRSEQGAFQHWTIMKKRSEELGKTGYIVTEISAEPDPTDAESSAQSVTSVARSLMATLCDKRETVRRDRIRTHPQPKPFPLLLDPNQCPDCVGDCRFSPEEWTFKYCWPTIRNDHFDDQHLVERERAVQRGDPIRRNHPQCYDDPNFETLDAFRRHVQTSHGVALRTSGPVMQRRSKKDKRGTEDRALVTAAQKAPIDLELSAGGGSAHFYSGRREADSTTRSMPRL</sequence>
<feature type="compositionally biased region" description="Low complexity" evidence="1">
    <location>
        <begin position="42"/>
        <end position="53"/>
    </location>
</feature>
<dbReference type="Proteomes" id="UP000830671">
    <property type="component" value="Chromosome 7"/>
</dbReference>
<feature type="region of interest" description="Disordered" evidence="1">
    <location>
        <begin position="1498"/>
        <end position="1526"/>
    </location>
</feature>
<feature type="compositionally biased region" description="Basic and acidic residues" evidence="1">
    <location>
        <begin position="676"/>
        <end position="696"/>
    </location>
</feature>
<evidence type="ECO:0000313" key="2">
    <source>
        <dbReference type="EMBL" id="UQC87562.1"/>
    </source>
</evidence>
<feature type="region of interest" description="Disordered" evidence="1">
    <location>
        <begin position="1222"/>
        <end position="1270"/>
    </location>
</feature>
<dbReference type="RefSeq" id="XP_049149171.1">
    <property type="nucleotide sequence ID" value="XM_049292025.1"/>
</dbReference>
<feature type="compositionally biased region" description="Acidic residues" evidence="1">
    <location>
        <begin position="873"/>
        <end position="892"/>
    </location>
</feature>
<accession>A0A9Q8WLU0</accession>
<evidence type="ECO:0000313" key="3">
    <source>
        <dbReference type="Proteomes" id="UP000830671"/>
    </source>
</evidence>
<feature type="compositionally biased region" description="Basic and acidic residues" evidence="1">
    <location>
        <begin position="988"/>
        <end position="1002"/>
    </location>
</feature>
<feature type="region of interest" description="Disordered" evidence="1">
    <location>
        <begin position="957"/>
        <end position="1128"/>
    </location>
</feature>
<feature type="region of interest" description="Disordered" evidence="1">
    <location>
        <begin position="826"/>
        <end position="845"/>
    </location>
</feature>
<feature type="compositionally biased region" description="Polar residues" evidence="1">
    <location>
        <begin position="1098"/>
        <end position="1125"/>
    </location>
</feature>
<feature type="region of interest" description="Disordered" evidence="1">
    <location>
        <begin position="473"/>
        <end position="498"/>
    </location>
</feature>
<name>A0A9Q8WLU0_9PEZI</name>
<reference evidence="2" key="1">
    <citation type="journal article" date="2021" name="Mol. Plant Microbe Interact.">
        <title>Complete Genome Sequence of the Plant-Pathogenic Fungus Colletotrichum lupini.</title>
        <authorList>
            <person name="Baroncelli R."/>
            <person name="Pensec F."/>
            <person name="Da Lio D."/>
            <person name="Boufleur T."/>
            <person name="Vicente I."/>
            <person name="Sarrocco S."/>
            <person name="Picot A."/>
            <person name="Baraldi E."/>
            <person name="Sukno S."/>
            <person name="Thon M."/>
            <person name="Le Floch G."/>
        </authorList>
    </citation>
    <scope>NUCLEOTIDE SEQUENCE</scope>
    <source>
        <strain evidence="2">IMI 504893</strain>
    </source>
</reference>
<keyword evidence="3" id="KW-1185">Reference proteome</keyword>
<feature type="region of interest" description="Disordered" evidence="1">
    <location>
        <begin position="676"/>
        <end position="738"/>
    </location>
</feature>